<sequence length="56" mass="6167">MKSCSQTIHSVQVVKYEVLQPISTEPGIISFASVDCVRNDPRRGRPLSSAAREQPP</sequence>
<gene>
    <name evidence="1" type="ORF">R69776_06353</name>
</gene>
<accession>A0ABM8SQQ5</accession>
<reference evidence="1 2" key="1">
    <citation type="submission" date="2021-02" db="EMBL/GenBank/DDBJ databases">
        <authorList>
            <person name="Vanwijnsberghe S."/>
        </authorList>
    </citation>
    <scope>NUCLEOTIDE SEQUENCE [LARGE SCALE GENOMIC DNA]</scope>
    <source>
        <strain evidence="1 2">R-69776</strain>
    </source>
</reference>
<dbReference type="EMBL" id="CAJNBH010000024">
    <property type="protein sequence ID" value="CAE6825645.1"/>
    <property type="molecule type" value="Genomic_DNA"/>
</dbReference>
<dbReference type="Proteomes" id="UP000673821">
    <property type="component" value="Unassembled WGS sequence"/>
</dbReference>
<name>A0ABM8SQQ5_9BURK</name>
<comment type="caution">
    <text evidence="1">The sequence shown here is derived from an EMBL/GenBank/DDBJ whole genome shotgun (WGS) entry which is preliminary data.</text>
</comment>
<proteinExistence type="predicted"/>
<organism evidence="1 2">
    <name type="scientific">Paraburkholderia nemoris</name>
    <dbReference type="NCBI Taxonomy" id="2793076"/>
    <lineage>
        <taxon>Bacteria</taxon>
        <taxon>Pseudomonadati</taxon>
        <taxon>Pseudomonadota</taxon>
        <taxon>Betaproteobacteria</taxon>
        <taxon>Burkholderiales</taxon>
        <taxon>Burkholderiaceae</taxon>
        <taxon>Paraburkholderia</taxon>
    </lineage>
</organism>
<keyword evidence="2" id="KW-1185">Reference proteome</keyword>
<evidence type="ECO:0000313" key="2">
    <source>
        <dbReference type="Proteomes" id="UP000673821"/>
    </source>
</evidence>
<evidence type="ECO:0000313" key="1">
    <source>
        <dbReference type="EMBL" id="CAE6825645.1"/>
    </source>
</evidence>
<protein>
    <submittedName>
        <fullName evidence="1">Uncharacterized protein</fullName>
    </submittedName>
</protein>